<sequence length="81" mass="8510">GQLTYDLSLNDNITIGKDGKDGKIGINGKDGKSADITVGKGEAGVDGKDGETITRIIYTDKDGKEHKVATLDDGLKFKGDN</sequence>
<protein>
    <submittedName>
        <fullName evidence="1">Uncharacterized protein</fullName>
    </submittedName>
</protein>
<gene>
    <name evidence="1" type="ORF">Q604_UNBC04633G0001</name>
</gene>
<proteinExistence type="predicted"/>
<comment type="caution">
    <text evidence="1">The sequence shown here is derived from an EMBL/GenBank/DDBJ whole genome shotgun (WGS) entry which is preliminary data.</text>
</comment>
<name>W1YFY0_9ZZZZ</name>
<dbReference type="EMBL" id="AZMM01004633">
    <property type="protein sequence ID" value="ETJ41443.1"/>
    <property type="molecule type" value="Genomic_DNA"/>
</dbReference>
<evidence type="ECO:0000313" key="1">
    <source>
        <dbReference type="EMBL" id="ETJ41443.1"/>
    </source>
</evidence>
<feature type="non-terminal residue" evidence="1">
    <location>
        <position position="81"/>
    </location>
</feature>
<organism evidence="1">
    <name type="scientific">human gut metagenome</name>
    <dbReference type="NCBI Taxonomy" id="408170"/>
    <lineage>
        <taxon>unclassified sequences</taxon>
        <taxon>metagenomes</taxon>
        <taxon>organismal metagenomes</taxon>
    </lineage>
</organism>
<dbReference type="AlphaFoldDB" id="W1YFY0"/>
<accession>W1YFY0</accession>
<feature type="non-terminal residue" evidence="1">
    <location>
        <position position="1"/>
    </location>
</feature>
<reference evidence="1" key="1">
    <citation type="submission" date="2013-12" db="EMBL/GenBank/DDBJ databases">
        <title>A Varibaculum cambriense genome reconstructed from a premature infant gut community with otherwise low bacterial novelty that shifts toward anaerobic metabolism during the third week of life.</title>
        <authorList>
            <person name="Brown C.T."/>
            <person name="Sharon I."/>
            <person name="Thomas B.C."/>
            <person name="Castelle C.J."/>
            <person name="Morowitz M.J."/>
            <person name="Banfield J.F."/>
        </authorList>
    </citation>
    <scope>NUCLEOTIDE SEQUENCE</scope>
</reference>